<dbReference type="InterPro" id="IPR036390">
    <property type="entry name" value="WH_DNA-bd_sf"/>
</dbReference>
<dbReference type="SUPFAM" id="SSF52540">
    <property type="entry name" value="P-loop containing nucleoside triphosphate hydrolases"/>
    <property type="match status" value="1"/>
</dbReference>
<reference evidence="5" key="2">
    <citation type="submission" date="2020-03" db="EMBL/GenBank/DDBJ databases">
        <title>Walnut 2.0.</title>
        <authorList>
            <person name="Marrano A."/>
            <person name="Britton M."/>
            <person name="Zimin A.V."/>
            <person name="Zaini P.A."/>
            <person name="Workman R."/>
            <person name="Puiu D."/>
            <person name="Bianco L."/>
            <person name="Allen B.J."/>
            <person name="Troggio M."/>
            <person name="Leslie C.A."/>
            <person name="Timp W."/>
            <person name="Dendekar A."/>
            <person name="Salzberg S.L."/>
            <person name="Neale D.B."/>
        </authorList>
    </citation>
    <scope>NUCLEOTIDE SEQUENCE</scope>
    <source>
        <tissue evidence="5">Leaves</tissue>
    </source>
</reference>
<name>A0A833TS85_JUGRE</name>
<reference evidence="5" key="1">
    <citation type="submission" date="2015-10" db="EMBL/GenBank/DDBJ databases">
        <authorList>
            <person name="Martinez-Garcia P.J."/>
            <person name="Crepeau M.W."/>
            <person name="Puiu D."/>
            <person name="Gonzalez-Ibeas D."/>
            <person name="Whalen J."/>
            <person name="Stevens K."/>
            <person name="Paul R."/>
            <person name="Butterfield T."/>
            <person name="Britton M."/>
            <person name="Reagan R."/>
            <person name="Chakraborty S."/>
            <person name="Walawage S.L."/>
            <person name="Vasquez-Gross H.A."/>
            <person name="Cardeno C."/>
            <person name="Famula R."/>
            <person name="Pratt K."/>
            <person name="Kuruganti S."/>
            <person name="Aradhya M.K."/>
            <person name="Leslie C.A."/>
            <person name="Dandekar A.M."/>
            <person name="Salzberg S.L."/>
            <person name="Wegrzyn J.L."/>
            <person name="Langley C.H."/>
            <person name="Neale D.B."/>
        </authorList>
    </citation>
    <scope>NUCLEOTIDE SEQUENCE</scope>
    <source>
        <tissue evidence="5">Leaves</tissue>
    </source>
</reference>
<dbReference type="Gene3D" id="3.40.50.300">
    <property type="entry name" value="P-loop containing nucleotide triphosphate hydrolases"/>
    <property type="match status" value="1"/>
</dbReference>
<evidence type="ECO:0008006" key="7">
    <source>
        <dbReference type="Google" id="ProtNLM"/>
    </source>
</evidence>
<dbReference type="InterPro" id="IPR027417">
    <property type="entry name" value="P-loop_NTPase"/>
</dbReference>
<evidence type="ECO:0000313" key="6">
    <source>
        <dbReference type="Proteomes" id="UP000619265"/>
    </source>
</evidence>
<dbReference type="Pfam" id="PF23282">
    <property type="entry name" value="WHD_ROQ1"/>
    <property type="match status" value="1"/>
</dbReference>
<keyword evidence="2" id="KW-0677">Repeat</keyword>
<evidence type="ECO:0000259" key="3">
    <source>
        <dbReference type="Pfam" id="PF00931"/>
    </source>
</evidence>
<dbReference type="GO" id="GO:0006952">
    <property type="term" value="P:defense response"/>
    <property type="evidence" value="ECO:0007669"/>
    <property type="project" value="InterPro"/>
</dbReference>
<dbReference type="EMBL" id="LIHL02000015">
    <property type="protein sequence ID" value="KAF5445684.1"/>
    <property type="molecule type" value="Genomic_DNA"/>
</dbReference>
<evidence type="ECO:0000259" key="4">
    <source>
        <dbReference type="Pfam" id="PF23282"/>
    </source>
</evidence>
<accession>A0A833TS85</accession>
<dbReference type="Gene3D" id="1.10.8.430">
    <property type="entry name" value="Helical domain of apoptotic protease-activating factors"/>
    <property type="match status" value="1"/>
</dbReference>
<dbReference type="SUPFAM" id="SSF46785">
    <property type="entry name" value="Winged helix' DNA-binding domain"/>
    <property type="match status" value="1"/>
</dbReference>
<dbReference type="SUPFAM" id="SSF52058">
    <property type="entry name" value="L domain-like"/>
    <property type="match status" value="1"/>
</dbReference>
<dbReference type="PANTHER" id="PTHR11017:SF570">
    <property type="entry name" value="DISEASE RESISTANCE PROTEIN (TIR-NBS CLASS)-RELATED"/>
    <property type="match status" value="1"/>
</dbReference>
<evidence type="ECO:0000256" key="2">
    <source>
        <dbReference type="ARBA" id="ARBA00022737"/>
    </source>
</evidence>
<comment type="caution">
    <text evidence="5">The sequence shown here is derived from an EMBL/GenBank/DDBJ whole genome shotgun (WGS) entry which is preliminary data.</text>
</comment>
<dbReference type="InterPro" id="IPR002182">
    <property type="entry name" value="NB-ARC"/>
</dbReference>
<feature type="domain" description="Disease resistance protein Roq1-like winged-helix" evidence="4">
    <location>
        <begin position="236"/>
        <end position="307"/>
    </location>
</feature>
<proteinExistence type="predicted"/>
<dbReference type="PRINTS" id="PR00364">
    <property type="entry name" value="DISEASERSIST"/>
</dbReference>
<dbReference type="GO" id="GO:0043531">
    <property type="term" value="F:ADP binding"/>
    <property type="evidence" value="ECO:0007669"/>
    <property type="project" value="InterPro"/>
</dbReference>
<dbReference type="InterPro" id="IPR044974">
    <property type="entry name" value="Disease_R_plants"/>
</dbReference>
<sequence length="862" mass="98958">MSIIIKFLSVGVNETRMLGIYGIGGVGKTNLAKEIYNSFIDQFENCCFLANVREISKHDYGLIRLQQTLLCEILGDSSLNVANIDEGIGLIKEMLWAKRVLLVFDDLDKSVKLETLLGGCDWFGLGSIIIITTRDEHLLNIYNVHLRYKVKELDHDEALRLFCWNAFKNEKPNHDFVELTKDVLHYAGGLPLALTVLGSDLYGRDIHYWRSALKKYKTIPHNDIHEKLRISYDGLEESQRSIFLDIACFFTGEEEEYVTKVLDGCGFFPNCDIKVLVDKSLITIEHGKLIMHDLLKDMGREIVRRESPNEPEKRSRLWFHEDVRRVLEETKGTNKIQGILIELPEQDSIDLSPGAFSEMKSLRIFINRNACFSRGPNYLSNELRVLDWCGYPNHSFPQNFNGKKLVILRMNESLIKELGDGLKNFRILKTMKFSKCEFLTKIPDVSGLQTLERLEIKYCNNLVELHESIGFLDKLVELEIENCESLTSFSRSLKLRSLKELILRYCERLQKFPEIDQREMKCLTWVQLEHMTAIKELPSSIWDLTGLRQLKISKCYEVRHLPIGSQLLTACYSALGYLDISGSNVVILPEWIKGFVRLSVLGLHNCVQLKEILELPPNIEDVGASGCISLESFVEVSNMFEFNTSSCRKLRSIDLNGCHKMVVNPLRFEENLEDQDADCSLTFSGNKIPDWDYHCKLEIPNSYVCDGINVNLVYSDEIKGFIACAAVQSDPSQGFSITNPMHVKIYYNGVYQYDKYITCFTWDSDDLLLYYHKLDHVEHFKSVGGILQLKFQIRGRVLIRSFGIRVVRKQKETNTLQDVTSWSPCVNIQPSSETRIIELYPESNEENPNVVLELGAPFSREA</sequence>
<dbReference type="Gramene" id="Jr15_12430_p1">
    <property type="protein sequence ID" value="cds.Jr15_12430_p1"/>
    <property type="gene ID" value="Jr15_12430"/>
</dbReference>
<dbReference type="Gene3D" id="3.80.10.10">
    <property type="entry name" value="Ribonuclease Inhibitor"/>
    <property type="match status" value="2"/>
</dbReference>
<evidence type="ECO:0000313" key="5">
    <source>
        <dbReference type="EMBL" id="KAF5445684.1"/>
    </source>
</evidence>
<dbReference type="PANTHER" id="PTHR11017">
    <property type="entry name" value="LEUCINE-RICH REPEAT-CONTAINING PROTEIN"/>
    <property type="match status" value="1"/>
</dbReference>
<keyword evidence="1" id="KW-0433">Leucine-rich repeat</keyword>
<dbReference type="FunFam" id="1.10.8.430:FF:000002">
    <property type="entry name" value="Disease resistance protein (TIR-NBS-LRR class)"/>
    <property type="match status" value="1"/>
</dbReference>
<protein>
    <recommendedName>
        <fullName evidence="7">TMV resistance protein N-like</fullName>
    </recommendedName>
</protein>
<dbReference type="AlphaFoldDB" id="A0A833TS85"/>
<evidence type="ECO:0000256" key="1">
    <source>
        <dbReference type="ARBA" id="ARBA00022614"/>
    </source>
</evidence>
<dbReference type="InterPro" id="IPR042197">
    <property type="entry name" value="Apaf_helical"/>
</dbReference>
<dbReference type="InterPro" id="IPR058192">
    <property type="entry name" value="WHD_ROQ1-like"/>
</dbReference>
<organism evidence="5 6">
    <name type="scientific">Juglans regia</name>
    <name type="common">English walnut</name>
    <dbReference type="NCBI Taxonomy" id="51240"/>
    <lineage>
        <taxon>Eukaryota</taxon>
        <taxon>Viridiplantae</taxon>
        <taxon>Streptophyta</taxon>
        <taxon>Embryophyta</taxon>
        <taxon>Tracheophyta</taxon>
        <taxon>Spermatophyta</taxon>
        <taxon>Magnoliopsida</taxon>
        <taxon>eudicotyledons</taxon>
        <taxon>Gunneridae</taxon>
        <taxon>Pentapetalae</taxon>
        <taxon>rosids</taxon>
        <taxon>fabids</taxon>
        <taxon>Fagales</taxon>
        <taxon>Juglandaceae</taxon>
        <taxon>Juglans</taxon>
    </lineage>
</organism>
<dbReference type="Proteomes" id="UP000619265">
    <property type="component" value="Unassembled WGS sequence"/>
</dbReference>
<dbReference type="InterPro" id="IPR032675">
    <property type="entry name" value="LRR_dom_sf"/>
</dbReference>
<gene>
    <name evidence="5" type="ORF">F2P56_034720</name>
</gene>
<dbReference type="Pfam" id="PF00931">
    <property type="entry name" value="NB-ARC"/>
    <property type="match status" value="1"/>
</dbReference>
<feature type="domain" description="NB-ARC" evidence="3">
    <location>
        <begin position="4"/>
        <end position="170"/>
    </location>
</feature>